<dbReference type="AlphaFoldDB" id="A0A347WIA3"/>
<dbReference type="InterPro" id="IPR054350">
    <property type="entry name" value="PurT/PurK_preATP-grasp"/>
</dbReference>
<evidence type="ECO:0000313" key="12">
    <source>
        <dbReference type="Proteomes" id="UP000263232"/>
    </source>
</evidence>
<dbReference type="InterPro" id="IPR040686">
    <property type="entry name" value="PurK_C"/>
</dbReference>
<feature type="binding site" evidence="8">
    <location>
        <begin position="152"/>
        <end position="158"/>
    </location>
    <ligand>
        <name>ATP</name>
        <dbReference type="ChEBI" id="CHEBI:30616"/>
    </ligand>
</feature>
<dbReference type="Pfam" id="PF22660">
    <property type="entry name" value="RS_preATP-grasp-like"/>
    <property type="match status" value="1"/>
</dbReference>
<dbReference type="NCBIfam" id="TIGR01161">
    <property type="entry name" value="purK"/>
    <property type="match status" value="1"/>
</dbReference>
<dbReference type="GO" id="GO:0046872">
    <property type="term" value="F:metal ion binding"/>
    <property type="evidence" value="ECO:0007669"/>
    <property type="project" value="InterPro"/>
</dbReference>
<dbReference type="GO" id="GO:0005524">
    <property type="term" value="F:ATP binding"/>
    <property type="evidence" value="ECO:0007669"/>
    <property type="project" value="UniProtKB-UniRule"/>
</dbReference>
<dbReference type="PANTHER" id="PTHR11609">
    <property type="entry name" value="PURINE BIOSYNTHESIS PROTEIN 6/7, PUR6/7"/>
    <property type="match status" value="1"/>
</dbReference>
<dbReference type="NCBIfam" id="NF004675">
    <property type="entry name" value="PRK06019.1-1"/>
    <property type="match status" value="1"/>
</dbReference>
<feature type="binding site" evidence="8">
    <location>
        <begin position="266"/>
        <end position="267"/>
    </location>
    <ligand>
        <name>ATP</name>
        <dbReference type="ChEBI" id="CHEBI:30616"/>
    </ligand>
</feature>
<dbReference type="PROSITE" id="PS50975">
    <property type="entry name" value="ATP_GRASP"/>
    <property type="match status" value="1"/>
</dbReference>
<dbReference type="EC" id="6.3.4.18" evidence="8 9"/>
<name>A0A347WIA3_9LACT</name>
<proteinExistence type="inferred from homology"/>
<dbReference type="NCBIfam" id="NF004676">
    <property type="entry name" value="PRK06019.1-2"/>
    <property type="match status" value="1"/>
</dbReference>
<keyword evidence="3 8" id="KW-0436">Ligase</keyword>
<evidence type="ECO:0000256" key="7">
    <source>
        <dbReference type="ARBA" id="ARBA00023211"/>
    </source>
</evidence>
<dbReference type="NCBIfam" id="NF004679">
    <property type="entry name" value="PRK06019.1-5"/>
    <property type="match status" value="1"/>
</dbReference>
<gene>
    <name evidence="8 9" type="primary">purK</name>
    <name evidence="11" type="ORF">CL176_01580</name>
</gene>
<dbReference type="GO" id="GO:0005829">
    <property type="term" value="C:cytosol"/>
    <property type="evidence" value="ECO:0007669"/>
    <property type="project" value="TreeGrafter"/>
</dbReference>
<feature type="binding site" evidence="8">
    <location>
        <begin position="181"/>
        <end position="184"/>
    </location>
    <ligand>
        <name>ATP</name>
        <dbReference type="ChEBI" id="CHEBI:30616"/>
    </ligand>
</feature>
<feature type="domain" description="ATP-grasp" evidence="10">
    <location>
        <begin position="111"/>
        <end position="296"/>
    </location>
</feature>
<dbReference type="UniPathway" id="UPA00074">
    <property type="reaction ID" value="UER00942"/>
</dbReference>
<feature type="binding site" evidence="8">
    <location>
        <position position="189"/>
    </location>
    <ligand>
        <name>ATP</name>
        <dbReference type="ChEBI" id="CHEBI:30616"/>
    </ligand>
</feature>
<evidence type="ECO:0000256" key="3">
    <source>
        <dbReference type="ARBA" id="ARBA00022598"/>
    </source>
</evidence>
<organism evidence="11 12">
    <name type="scientific">Suicoccus acidiformans</name>
    <dbReference type="NCBI Taxonomy" id="2036206"/>
    <lineage>
        <taxon>Bacteria</taxon>
        <taxon>Bacillati</taxon>
        <taxon>Bacillota</taxon>
        <taxon>Bacilli</taxon>
        <taxon>Lactobacillales</taxon>
        <taxon>Aerococcaceae</taxon>
        <taxon>Suicoccus</taxon>
    </lineage>
</organism>
<comment type="subunit">
    <text evidence="8 9">Homodimer.</text>
</comment>
<feature type="binding site" evidence="8">
    <location>
        <position position="212"/>
    </location>
    <ligand>
        <name>ATP</name>
        <dbReference type="ChEBI" id="CHEBI:30616"/>
    </ligand>
</feature>
<comment type="similarity">
    <text evidence="8 9">Belongs to the PurK/PurT family.</text>
</comment>
<dbReference type="InterPro" id="IPR011761">
    <property type="entry name" value="ATP-grasp"/>
</dbReference>
<dbReference type="RefSeq" id="WP_118989734.1">
    <property type="nucleotide sequence ID" value="NZ_CP023434.1"/>
</dbReference>
<evidence type="ECO:0000259" key="10">
    <source>
        <dbReference type="PROSITE" id="PS50975"/>
    </source>
</evidence>
<evidence type="ECO:0000256" key="2">
    <source>
        <dbReference type="ARBA" id="ARBA00001946"/>
    </source>
</evidence>
<sequence>MTKTLLPGATIGIIGAGQLGKMLAQAAQKMGYRIAMYDPNPDSCGFGVAHAHTVGDFNDRDALLAFAKDVDVLTYEFENINGELLKELEQVAYLPQGSKLLLVSQNRLREKTWLNEIGCPTAAFCEVSSPEDLQAALANFGYPAILKTNRFGYDGKGQYLLKAAEDIDGVPFTDDTDYILEAFVQFTYEASVMVSRSIDGRIEFFPITKNQHRQGILYSSLAGSEVSADVIAKMHDAAKRLAEAGELVGVCGVEFFIDEAGGVMVNEIAPRPHNSGHYSIEACNVSQYDQHILAIAGRSIVPVQLMERALMINILGQHMADLPEVFSHYPEAMVHIYDKGEAKAQRKMGHFTLLSQGPKHLEDILAESDFLKAWEAKFDQV</sequence>
<dbReference type="Gene3D" id="3.40.50.20">
    <property type="match status" value="1"/>
</dbReference>
<reference evidence="11 12" key="1">
    <citation type="submission" date="2017-09" db="EMBL/GenBank/DDBJ databases">
        <title>Complete genome sequence of Oxytococcus suis strain ZY16052.</title>
        <authorList>
            <person name="Li F."/>
        </authorList>
    </citation>
    <scope>NUCLEOTIDE SEQUENCE [LARGE SCALE GENOMIC DNA]</scope>
    <source>
        <strain evidence="11 12">ZY16052</strain>
    </source>
</reference>
<comment type="function">
    <text evidence="8">Catalyzes the ATP-dependent conversion of 5-aminoimidazole ribonucleotide (AIR) and HCO(3)(-) to N5-carboxyaminoimidazole ribonucleotide (N5-CAIR).</text>
</comment>
<feature type="binding site" evidence="8">
    <location>
        <position position="147"/>
    </location>
    <ligand>
        <name>ATP</name>
        <dbReference type="ChEBI" id="CHEBI:30616"/>
    </ligand>
</feature>
<comment type="catalytic activity">
    <reaction evidence="8 9">
        <text>5-amino-1-(5-phospho-beta-D-ribosyl)imidazole + hydrogencarbonate + ATP = 5-carboxyamino-1-(5-phospho-D-ribosyl)imidazole + ADP + phosphate + 2 H(+)</text>
        <dbReference type="Rhea" id="RHEA:19317"/>
        <dbReference type="ChEBI" id="CHEBI:15378"/>
        <dbReference type="ChEBI" id="CHEBI:17544"/>
        <dbReference type="ChEBI" id="CHEBI:30616"/>
        <dbReference type="ChEBI" id="CHEBI:43474"/>
        <dbReference type="ChEBI" id="CHEBI:58730"/>
        <dbReference type="ChEBI" id="CHEBI:137981"/>
        <dbReference type="ChEBI" id="CHEBI:456216"/>
        <dbReference type="EC" id="6.3.4.18"/>
    </reaction>
</comment>
<evidence type="ECO:0000256" key="4">
    <source>
        <dbReference type="ARBA" id="ARBA00022741"/>
    </source>
</evidence>
<dbReference type="Gene3D" id="3.30.470.20">
    <property type="entry name" value="ATP-grasp fold, B domain"/>
    <property type="match status" value="1"/>
</dbReference>
<keyword evidence="4 8" id="KW-0547">Nucleotide-binding</keyword>
<dbReference type="Proteomes" id="UP000263232">
    <property type="component" value="Chromosome"/>
</dbReference>
<comment type="cofactor">
    <cofactor evidence="2">
        <name>Mg(2+)</name>
        <dbReference type="ChEBI" id="CHEBI:18420"/>
    </cofactor>
</comment>
<dbReference type="GO" id="GO:0004638">
    <property type="term" value="F:phosphoribosylaminoimidazole carboxylase activity"/>
    <property type="evidence" value="ECO:0007669"/>
    <property type="project" value="InterPro"/>
</dbReference>
<dbReference type="FunFam" id="3.30.1490.20:FF:000015">
    <property type="entry name" value="N5-carboxyaminoimidazole ribonucleotide synthase"/>
    <property type="match status" value="1"/>
</dbReference>
<dbReference type="InterPro" id="IPR016185">
    <property type="entry name" value="PreATP-grasp_dom_sf"/>
</dbReference>
<evidence type="ECO:0000256" key="6">
    <source>
        <dbReference type="ARBA" id="ARBA00022840"/>
    </source>
</evidence>
<dbReference type="InterPro" id="IPR003135">
    <property type="entry name" value="ATP-grasp_carboxylate-amine"/>
</dbReference>
<dbReference type="PANTHER" id="PTHR11609:SF5">
    <property type="entry name" value="PHOSPHORIBOSYLAMINOIMIDAZOLE CARBOXYLASE"/>
    <property type="match status" value="1"/>
</dbReference>
<evidence type="ECO:0000256" key="9">
    <source>
        <dbReference type="RuleBase" id="RU361200"/>
    </source>
</evidence>
<evidence type="ECO:0000256" key="8">
    <source>
        <dbReference type="HAMAP-Rule" id="MF_01928"/>
    </source>
</evidence>
<dbReference type="Pfam" id="PF17769">
    <property type="entry name" value="PurK_C"/>
    <property type="match status" value="1"/>
</dbReference>
<dbReference type="HAMAP" id="MF_01928">
    <property type="entry name" value="PurK"/>
    <property type="match status" value="1"/>
</dbReference>
<dbReference type="GO" id="GO:0006189">
    <property type="term" value="P:'de novo' IMP biosynthetic process"/>
    <property type="evidence" value="ECO:0007669"/>
    <property type="project" value="UniProtKB-UniRule"/>
</dbReference>
<keyword evidence="6 8" id="KW-0067">ATP-binding</keyword>
<dbReference type="SUPFAM" id="SSF51246">
    <property type="entry name" value="Rudiment single hybrid motif"/>
    <property type="match status" value="1"/>
</dbReference>
<accession>A0A347WIA3</accession>
<dbReference type="SUPFAM" id="SSF52440">
    <property type="entry name" value="PreATP-grasp domain"/>
    <property type="match status" value="1"/>
</dbReference>
<dbReference type="InterPro" id="IPR013815">
    <property type="entry name" value="ATP_grasp_subdomain_1"/>
</dbReference>
<dbReference type="InterPro" id="IPR011054">
    <property type="entry name" value="Rudment_hybrid_motif"/>
</dbReference>
<evidence type="ECO:0000256" key="1">
    <source>
        <dbReference type="ARBA" id="ARBA00001936"/>
    </source>
</evidence>
<protein>
    <recommendedName>
        <fullName evidence="8 9">N5-carboxyaminoimidazole ribonucleotide synthase</fullName>
        <shortName evidence="8 9">N5-CAIR synthase</shortName>
        <ecNumber evidence="8 9">6.3.4.18</ecNumber>
    </recommendedName>
    <alternativeName>
        <fullName evidence="8 9">5-(carboxyamino)imidazole ribonucleotide synthetase</fullName>
    </alternativeName>
</protein>
<keyword evidence="7" id="KW-0464">Manganese</keyword>
<evidence type="ECO:0000256" key="5">
    <source>
        <dbReference type="ARBA" id="ARBA00022755"/>
    </source>
</evidence>
<keyword evidence="5 8" id="KW-0658">Purine biosynthesis</keyword>
<dbReference type="GO" id="GO:0034028">
    <property type="term" value="F:5-(carboxyamino)imidazole ribonucleotide synthase activity"/>
    <property type="evidence" value="ECO:0007669"/>
    <property type="project" value="UniProtKB-UniRule"/>
</dbReference>
<dbReference type="Gene3D" id="3.30.1490.20">
    <property type="entry name" value="ATP-grasp fold, A domain"/>
    <property type="match status" value="1"/>
</dbReference>
<keyword evidence="12" id="KW-1185">Reference proteome</keyword>
<dbReference type="SUPFAM" id="SSF56059">
    <property type="entry name" value="Glutathione synthetase ATP-binding domain-like"/>
    <property type="match status" value="1"/>
</dbReference>
<dbReference type="OrthoDB" id="9804625at2"/>
<dbReference type="KEGG" id="abae:CL176_01580"/>
<dbReference type="EMBL" id="CP023434">
    <property type="protein sequence ID" value="AXY24810.1"/>
    <property type="molecule type" value="Genomic_DNA"/>
</dbReference>
<comment type="cofactor">
    <cofactor evidence="1">
        <name>Mn(2+)</name>
        <dbReference type="ChEBI" id="CHEBI:29035"/>
    </cofactor>
</comment>
<comment type="function">
    <text evidence="9">Catalyzes the ATP-dependent conversion of 5-aminoimidazole ribonucleotide (AIR) and HCO(3)- to N5-carboxyaminoimidazole ribonucleotide (N5-CAIR).</text>
</comment>
<evidence type="ECO:0000313" key="11">
    <source>
        <dbReference type="EMBL" id="AXY24810.1"/>
    </source>
</evidence>
<dbReference type="FunFam" id="3.40.50.20:FF:000016">
    <property type="entry name" value="N5-carboxyaminoimidazole ribonucleotide synthase"/>
    <property type="match status" value="1"/>
</dbReference>
<dbReference type="Pfam" id="PF02222">
    <property type="entry name" value="ATP-grasp"/>
    <property type="match status" value="1"/>
</dbReference>
<feature type="binding site" evidence="8">
    <location>
        <position position="107"/>
    </location>
    <ligand>
        <name>ATP</name>
        <dbReference type="ChEBI" id="CHEBI:30616"/>
    </ligand>
</feature>
<comment type="pathway">
    <text evidence="8 9">Purine metabolism; IMP biosynthesis via de novo pathway; 5-amino-1-(5-phospho-D-ribosyl)imidazole-4-carboxylate from 5-amino-1-(5-phospho-D-ribosyl)imidazole (N5-CAIR route): step 1/2.</text>
</comment>
<dbReference type="InterPro" id="IPR005875">
    <property type="entry name" value="PurK"/>
</dbReference>